<feature type="non-terminal residue" evidence="2">
    <location>
        <position position="80"/>
    </location>
</feature>
<organism evidence="2">
    <name type="scientific">marine metagenome</name>
    <dbReference type="NCBI Taxonomy" id="408172"/>
    <lineage>
        <taxon>unclassified sequences</taxon>
        <taxon>metagenomes</taxon>
        <taxon>ecological metagenomes</taxon>
    </lineage>
</organism>
<dbReference type="EMBL" id="UINC01061446">
    <property type="protein sequence ID" value="SVB87028.1"/>
    <property type="molecule type" value="Genomic_DNA"/>
</dbReference>
<accession>A0A382HI83</accession>
<dbReference type="AlphaFoldDB" id="A0A382HI83"/>
<sequence length="80" mass="8960">MLDLYNIIINDPVYITIAVILAIAVVFSVVKKLFKFAVILIAICVLYVGYLYYTGEEIPETSDDLIEDVSKRTEDAVEGL</sequence>
<feature type="transmembrane region" description="Helical" evidence="1">
    <location>
        <begin position="36"/>
        <end position="53"/>
    </location>
</feature>
<feature type="transmembrane region" description="Helical" evidence="1">
    <location>
        <begin position="12"/>
        <end position="29"/>
    </location>
</feature>
<evidence type="ECO:0000313" key="2">
    <source>
        <dbReference type="EMBL" id="SVB87028.1"/>
    </source>
</evidence>
<protein>
    <submittedName>
        <fullName evidence="2">Uncharacterized protein</fullName>
    </submittedName>
</protein>
<keyword evidence="1" id="KW-1133">Transmembrane helix</keyword>
<gene>
    <name evidence="2" type="ORF">METZ01_LOCUS239882</name>
</gene>
<reference evidence="2" key="1">
    <citation type="submission" date="2018-05" db="EMBL/GenBank/DDBJ databases">
        <authorList>
            <person name="Lanie J.A."/>
            <person name="Ng W.-L."/>
            <person name="Kazmierczak K.M."/>
            <person name="Andrzejewski T.M."/>
            <person name="Davidsen T.M."/>
            <person name="Wayne K.J."/>
            <person name="Tettelin H."/>
            <person name="Glass J.I."/>
            <person name="Rusch D."/>
            <person name="Podicherti R."/>
            <person name="Tsui H.-C.T."/>
            <person name="Winkler M.E."/>
        </authorList>
    </citation>
    <scope>NUCLEOTIDE SEQUENCE</scope>
</reference>
<keyword evidence="1" id="KW-0812">Transmembrane</keyword>
<keyword evidence="1" id="KW-0472">Membrane</keyword>
<proteinExistence type="predicted"/>
<name>A0A382HI83_9ZZZZ</name>
<evidence type="ECO:0000256" key="1">
    <source>
        <dbReference type="SAM" id="Phobius"/>
    </source>
</evidence>